<dbReference type="PANTHER" id="PTHR33112:SF12">
    <property type="entry name" value="HETEROKARYON INCOMPATIBILITY DOMAIN-CONTAINING PROTEIN"/>
    <property type="match status" value="1"/>
</dbReference>
<dbReference type="PANTHER" id="PTHR33112">
    <property type="entry name" value="DOMAIN PROTEIN, PUTATIVE-RELATED"/>
    <property type="match status" value="1"/>
</dbReference>
<gene>
    <name evidence="2" type="ORF">PAC_17454</name>
</gene>
<dbReference type="AlphaFoldDB" id="A0A1L7XRC0"/>
<dbReference type="Pfam" id="PF06985">
    <property type="entry name" value="HET"/>
    <property type="match status" value="1"/>
</dbReference>
<dbReference type="Proteomes" id="UP000184330">
    <property type="component" value="Unassembled WGS sequence"/>
</dbReference>
<organism evidence="2 3">
    <name type="scientific">Phialocephala subalpina</name>
    <dbReference type="NCBI Taxonomy" id="576137"/>
    <lineage>
        <taxon>Eukaryota</taxon>
        <taxon>Fungi</taxon>
        <taxon>Dikarya</taxon>
        <taxon>Ascomycota</taxon>
        <taxon>Pezizomycotina</taxon>
        <taxon>Leotiomycetes</taxon>
        <taxon>Helotiales</taxon>
        <taxon>Mollisiaceae</taxon>
        <taxon>Phialocephala</taxon>
        <taxon>Phialocephala fortinii species complex</taxon>
    </lineage>
</organism>
<feature type="domain" description="Heterokaryon incompatibility" evidence="1">
    <location>
        <begin position="236"/>
        <end position="383"/>
    </location>
</feature>
<keyword evidence="3" id="KW-1185">Reference proteome</keyword>
<name>A0A1L7XRC0_9HELO</name>
<accession>A0A1L7XRC0</accession>
<dbReference type="InterPro" id="IPR010730">
    <property type="entry name" value="HET"/>
</dbReference>
<dbReference type="OrthoDB" id="5428863at2759"/>
<dbReference type="EMBL" id="FJOG01000045">
    <property type="protein sequence ID" value="CZR67555.1"/>
    <property type="molecule type" value="Genomic_DNA"/>
</dbReference>
<dbReference type="STRING" id="576137.A0A1L7XRC0"/>
<evidence type="ECO:0000259" key="1">
    <source>
        <dbReference type="Pfam" id="PF06985"/>
    </source>
</evidence>
<reference evidence="2 3" key="1">
    <citation type="submission" date="2016-03" db="EMBL/GenBank/DDBJ databases">
        <authorList>
            <person name="Ploux O."/>
        </authorList>
    </citation>
    <scope>NUCLEOTIDE SEQUENCE [LARGE SCALE GENOMIC DNA]</scope>
    <source>
        <strain evidence="2 3">UAMH 11012</strain>
    </source>
</reference>
<protein>
    <recommendedName>
        <fullName evidence="1">Heterokaryon incompatibility domain-containing protein</fullName>
    </recommendedName>
</protein>
<sequence>MFFKNGERIGEIVGTSGASRIQNVLLRLLPDLKVPETTEIPKRPATNTRQITEKKEEVFKGCQVCQLERIVKVLESHPSNGTTYHRHDIGIQKLAANAEKCNHCKFLIQTLEKDKSLFSHVVSVEGGVSILSKRDKGLARLHLEGSRQRGKENTDRFNSRFLQKLEDKAEDDTAHFSGRFVRSEVNFGLCRKWLRTCRKCHANTCHRETANLPEMGLKLIDINNRCIIKALADAKYAALSYVWGNAKQLMFLEETALRLTTAGGLSEKHSDIPKTIQDAMTVAARLNFDYLWIDALCIEQDKGNPDKSRQIAQMDKVYSCASVTIVSTGSDANTEIPGLRSPSRTPNQTVHTLGNIQLITSLPTLSQALKSSRWDHRGWTLQEKALSKRLLIFTESQVYWHCNAAIYAEDTNLELSKDTRSLTQIVDHYEEYSDELRLIYKPSPKISADRQYDSLVRSYMTRDLTVQVDAINAFTGILNALEPKLGTPHWGLPTKKFDGALLWRIDGHFPDRRRDKPPVEHQFPSWSWAGWIGGEDVYMNESGLDTISKIVWWKIDDDTGDWVKLNPDRATQAASEITNEFFGVDASLPTPNTDNITLESDKEQLPKYIPHSHLLRLWTSTARFTVGREPVRSQKEPYSQYHVYGPGQNSPVSRVVLDDKWRQELKGDLIDVIFLSRVGDGHKFKYDIRLWTLVVEWQGDVAYRVQNFQFPIRLLHWENAKPVFKLVTLA</sequence>
<evidence type="ECO:0000313" key="2">
    <source>
        <dbReference type="EMBL" id="CZR67555.1"/>
    </source>
</evidence>
<evidence type="ECO:0000313" key="3">
    <source>
        <dbReference type="Proteomes" id="UP000184330"/>
    </source>
</evidence>
<proteinExistence type="predicted"/>